<name>A0A1G9Y6N0_9ACTN</name>
<evidence type="ECO:0000313" key="2">
    <source>
        <dbReference type="EMBL" id="SDN04680.1"/>
    </source>
</evidence>
<evidence type="ECO:0000313" key="3">
    <source>
        <dbReference type="Proteomes" id="UP000199341"/>
    </source>
</evidence>
<organism evidence="2 3">
    <name type="scientific">Actinacidiphila guanduensis</name>
    <dbReference type="NCBI Taxonomy" id="310781"/>
    <lineage>
        <taxon>Bacteria</taxon>
        <taxon>Bacillati</taxon>
        <taxon>Actinomycetota</taxon>
        <taxon>Actinomycetes</taxon>
        <taxon>Kitasatosporales</taxon>
        <taxon>Streptomycetaceae</taxon>
        <taxon>Actinacidiphila</taxon>
    </lineage>
</organism>
<dbReference type="EMBL" id="FNIE01000002">
    <property type="protein sequence ID" value="SDN04680.1"/>
    <property type="molecule type" value="Genomic_DNA"/>
</dbReference>
<dbReference type="AlphaFoldDB" id="A0A1G9Y6N0"/>
<proteinExistence type="predicted"/>
<reference evidence="2 3" key="1">
    <citation type="submission" date="2016-10" db="EMBL/GenBank/DDBJ databases">
        <authorList>
            <person name="de Groot N.N."/>
        </authorList>
    </citation>
    <scope>NUCLEOTIDE SEQUENCE [LARGE SCALE GENOMIC DNA]</scope>
    <source>
        <strain evidence="2 3">CGMCC 4.2022</strain>
    </source>
</reference>
<keyword evidence="1" id="KW-0732">Signal</keyword>
<protein>
    <recommendedName>
        <fullName evidence="4">Secreted protein</fullName>
    </recommendedName>
</protein>
<evidence type="ECO:0000256" key="1">
    <source>
        <dbReference type="SAM" id="SignalP"/>
    </source>
</evidence>
<evidence type="ECO:0008006" key="4">
    <source>
        <dbReference type="Google" id="ProtNLM"/>
    </source>
</evidence>
<sequence length="77" mass="7793">MLKKYAVAAAVAVSVVGGVCLSTGTASAATFVPGGVYPSLSACADAGNAGFPEGRWVGWHCDPLGGGQYELWVQPTY</sequence>
<accession>A0A1G9Y6N0</accession>
<feature type="signal peptide" evidence="1">
    <location>
        <begin position="1"/>
        <end position="28"/>
    </location>
</feature>
<feature type="chain" id="PRO_5011438613" description="Secreted protein" evidence="1">
    <location>
        <begin position="29"/>
        <end position="77"/>
    </location>
</feature>
<dbReference type="Proteomes" id="UP000199341">
    <property type="component" value="Unassembled WGS sequence"/>
</dbReference>
<dbReference type="RefSeq" id="WP_093783091.1">
    <property type="nucleotide sequence ID" value="NZ_FNIE01000002.1"/>
</dbReference>
<keyword evidence="3" id="KW-1185">Reference proteome</keyword>
<gene>
    <name evidence="2" type="ORF">SAMN05216259_102433</name>
</gene>
<dbReference type="OrthoDB" id="4320657at2"/>